<evidence type="ECO:0000256" key="6">
    <source>
        <dbReference type="ARBA" id="ARBA00016919"/>
    </source>
</evidence>
<dbReference type="Gene3D" id="3.20.20.20">
    <property type="entry name" value="Dihydropteroate synthase-like"/>
    <property type="match status" value="1"/>
</dbReference>
<organism evidence="14 15">
    <name type="scientific">Selenomonas sputigena</name>
    <dbReference type="NCBI Taxonomy" id="69823"/>
    <lineage>
        <taxon>Bacteria</taxon>
        <taxon>Bacillati</taxon>
        <taxon>Bacillota</taxon>
        <taxon>Negativicutes</taxon>
        <taxon>Selenomonadales</taxon>
        <taxon>Selenomonadaceae</taxon>
        <taxon>Selenomonas</taxon>
    </lineage>
</organism>
<comment type="pathway">
    <text evidence="3 12">Cofactor biosynthesis; tetrahydrofolate biosynthesis; 7,8-dihydrofolate from 2-amino-4-hydroxy-6-hydroxymethyl-7,8-dihydropteridine diphosphate and 4-aminobenzoate: step 1/2.</text>
</comment>
<dbReference type="PROSITE" id="PS00793">
    <property type="entry name" value="DHPS_2"/>
    <property type="match status" value="1"/>
</dbReference>
<dbReference type="PROSITE" id="PS50972">
    <property type="entry name" value="PTERIN_BINDING"/>
    <property type="match status" value="1"/>
</dbReference>
<dbReference type="InterPro" id="IPR045031">
    <property type="entry name" value="DHP_synth-like"/>
</dbReference>
<keyword evidence="8 12" id="KW-0479">Metal-binding</keyword>
<evidence type="ECO:0000256" key="3">
    <source>
        <dbReference type="ARBA" id="ARBA00004763"/>
    </source>
</evidence>
<dbReference type="EMBL" id="JARVLH010000004">
    <property type="protein sequence ID" value="MEX5285513.1"/>
    <property type="molecule type" value="Genomic_DNA"/>
</dbReference>
<dbReference type="EC" id="2.5.1.15" evidence="5 12"/>
<dbReference type="SUPFAM" id="SSF51717">
    <property type="entry name" value="Dihydropteroate synthetase-like"/>
    <property type="match status" value="1"/>
</dbReference>
<evidence type="ECO:0000256" key="4">
    <source>
        <dbReference type="ARBA" id="ARBA00009503"/>
    </source>
</evidence>
<dbReference type="NCBIfam" id="TIGR01496">
    <property type="entry name" value="DHPS"/>
    <property type="match status" value="1"/>
</dbReference>
<dbReference type="PANTHER" id="PTHR20941">
    <property type="entry name" value="FOLATE SYNTHESIS PROTEINS"/>
    <property type="match status" value="1"/>
</dbReference>
<feature type="domain" description="Pterin-binding" evidence="13">
    <location>
        <begin position="46"/>
        <end position="300"/>
    </location>
</feature>
<keyword evidence="7 12" id="KW-0808">Transferase</keyword>
<keyword evidence="9 12" id="KW-0460">Magnesium</keyword>
<protein>
    <recommendedName>
        <fullName evidence="6 12">Dihydropteroate synthase</fullName>
        <shortName evidence="12">DHPS</shortName>
        <ecNumber evidence="5 12">2.5.1.15</ecNumber>
    </recommendedName>
    <alternativeName>
        <fullName evidence="11 12">Dihydropteroate pyrophosphorylase</fullName>
    </alternativeName>
</protein>
<name>A0ABV3X5N9_9FIRM</name>
<evidence type="ECO:0000256" key="8">
    <source>
        <dbReference type="ARBA" id="ARBA00022723"/>
    </source>
</evidence>
<reference evidence="14 15" key="1">
    <citation type="submission" date="2023-04" db="EMBL/GenBank/DDBJ databases">
        <title>Genome Sequence of Selenomonas sputigena ATCC 33150.</title>
        <authorList>
            <person name="Miller D.P."/>
            <person name="Anvari S."/>
            <person name="Polson S.W."/>
            <person name="Macdonald M."/>
            <person name="Mcdowell J.V."/>
        </authorList>
    </citation>
    <scope>NUCLEOTIDE SEQUENCE [LARGE SCALE GENOMIC DNA]</scope>
    <source>
        <strain evidence="14 15">ATCC 33150</strain>
    </source>
</reference>
<dbReference type="Proteomes" id="UP001559623">
    <property type="component" value="Unassembled WGS sequence"/>
</dbReference>
<evidence type="ECO:0000313" key="14">
    <source>
        <dbReference type="EMBL" id="MEX5285513.1"/>
    </source>
</evidence>
<keyword evidence="15" id="KW-1185">Reference proteome</keyword>
<evidence type="ECO:0000256" key="1">
    <source>
        <dbReference type="ARBA" id="ARBA00000012"/>
    </source>
</evidence>
<dbReference type="PANTHER" id="PTHR20941:SF1">
    <property type="entry name" value="FOLIC ACID SYNTHESIS PROTEIN FOL1"/>
    <property type="match status" value="1"/>
</dbReference>
<proteinExistence type="inferred from homology"/>
<dbReference type="RefSeq" id="WP_368847240.1">
    <property type="nucleotide sequence ID" value="NZ_CP194411.1"/>
</dbReference>
<sequence>MERRATDGACTDTALRQEGGFALPSARPRRIYRLPSGKELTIGAKSLVMGILNVTPDSFSDGGKWNTLDKALAHALQMVEDGADIIDIGAESSRPGFVPVGAEEELSRLAPFLERIAPEIPVPLSIDTFKAETAREALRLGADILNDIWGLQYAQETRGAMARIAAEKGAPVVVMHNRKDTHYAKDIIATMKDFFRESISIADAAGLSRELLLLDPGIGFGKEPAANLIVLHRLAELAELDGERYPLLLGASRKSFIGYALGLPVEERLEATGAACVLGMAAGCSVLRVHDVKPVVRMCRMADAILEGRKYAGQD</sequence>
<evidence type="ECO:0000259" key="13">
    <source>
        <dbReference type="PROSITE" id="PS50972"/>
    </source>
</evidence>
<dbReference type="CDD" id="cd00739">
    <property type="entry name" value="DHPS"/>
    <property type="match status" value="1"/>
</dbReference>
<accession>A0ABV3X5N9</accession>
<comment type="function">
    <text evidence="12">Catalyzes the condensation of para-aminobenzoate (pABA) with 6-hydroxymethyl-7,8-dihydropterin diphosphate (DHPt-PP) to form 7,8-dihydropteroate (H2Pte), the immediate precursor of folate derivatives.</text>
</comment>
<evidence type="ECO:0000256" key="12">
    <source>
        <dbReference type="RuleBase" id="RU361205"/>
    </source>
</evidence>
<evidence type="ECO:0000256" key="7">
    <source>
        <dbReference type="ARBA" id="ARBA00022679"/>
    </source>
</evidence>
<dbReference type="GO" id="GO:0004156">
    <property type="term" value="F:dihydropteroate synthase activity"/>
    <property type="evidence" value="ECO:0007669"/>
    <property type="project" value="UniProtKB-EC"/>
</dbReference>
<dbReference type="InterPro" id="IPR000489">
    <property type="entry name" value="Pterin-binding_dom"/>
</dbReference>
<dbReference type="InterPro" id="IPR011005">
    <property type="entry name" value="Dihydropteroate_synth-like_sf"/>
</dbReference>
<dbReference type="InterPro" id="IPR006390">
    <property type="entry name" value="DHP_synth_dom"/>
</dbReference>
<evidence type="ECO:0000256" key="5">
    <source>
        <dbReference type="ARBA" id="ARBA00012458"/>
    </source>
</evidence>
<comment type="cofactor">
    <cofactor evidence="2 12">
        <name>Mg(2+)</name>
        <dbReference type="ChEBI" id="CHEBI:18420"/>
    </cofactor>
</comment>
<dbReference type="Pfam" id="PF00809">
    <property type="entry name" value="Pterin_bind"/>
    <property type="match status" value="1"/>
</dbReference>
<evidence type="ECO:0000256" key="10">
    <source>
        <dbReference type="ARBA" id="ARBA00022909"/>
    </source>
</evidence>
<evidence type="ECO:0000256" key="9">
    <source>
        <dbReference type="ARBA" id="ARBA00022842"/>
    </source>
</evidence>
<comment type="similarity">
    <text evidence="4 12">Belongs to the DHPS family.</text>
</comment>
<keyword evidence="10 12" id="KW-0289">Folate biosynthesis</keyword>
<evidence type="ECO:0000256" key="11">
    <source>
        <dbReference type="ARBA" id="ARBA00030193"/>
    </source>
</evidence>
<comment type="catalytic activity">
    <reaction evidence="1">
        <text>(7,8-dihydropterin-6-yl)methyl diphosphate + 4-aminobenzoate = 7,8-dihydropteroate + diphosphate</text>
        <dbReference type="Rhea" id="RHEA:19949"/>
        <dbReference type="ChEBI" id="CHEBI:17836"/>
        <dbReference type="ChEBI" id="CHEBI:17839"/>
        <dbReference type="ChEBI" id="CHEBI:33019"/>
        <dbReference type="ChEBI" id="CHEBI:72950"/>
        <dbReference type="EC" id="2.5.1.15"/>
    </reaction>
</comment>
<dbReference type="PROSITE" id="PS00792">
    <property type="entry name" value="DHPS_1"/>
    <property type="match status" value="1"/>
</dbReference>
<gene>
    <name evidence="14" type="primary">folP</name>
    <name evidence="14" type="ORF">QCO44_07675</name>
</gene>
<evidence type="ECO:0000313" key="15">
    <source>
        <dbReference type="Proteomes" id="UP001559623"/>
    </source>
</evidence>
<evidence type="ECO:0000256" key="2">
    <source>
        <dbReference type="ARBA" id="ARBA00001946"/>
    </source>
</evidence>
<comment type="caution">
    <text evidence="14">The sequence shown here is derived from an EMBL/GenBank/DDBJ whole genome shotgun (WGS) entry which is preliminary data.</text>
</comment>